<dbReference type="Proteomes" id="UP001166286">
    <property type="component" value="Unassembled WGS sequence"/>
</dbReference>
<comment type="caution">
    <text evidence="2">The sequence shown here is derived from an EMBL/GenBank/DDBJ whole genome shotgun (WGS) entry which is preliminary data.</text>
</comment>
<feature type="region of interest" description="Disordered" evidence="1">
    <location>
        <begin position="1"/>
        <end position="93"/>
    </location>
</feature>
<organism evidence="2 3">
    <name type="scientific">Cladonia borealis</name>
    <dbReference type="NCBI Taxonomy" id="184061"/>
    <lineage>
        <taxon>Eukaryota</taxon>
        <taxon>Fungi</taxon>
        <taxon>Dikarya</taxon>
        <taxon>Ascomycota</taxon>
        <taxon>Pezizomycotina</taxon>
        <taxon>Lecanoromycetes</taxon>
        <taxon>OSLEUM clade</taxon>
        <taxon>Lecanoromycetidae</taxon>
        <taxon>Lecanorales</taxon>
        <taxon>Lecanorineae</taxon>
        <taxon>Cladoniaceae</taxon>
        <taxon>Cladonia</taxon>
    </lineage>
</organism>
<proteinExistence type="predicted"/>
<sequence length="122" mass="14269">MEETSNMSAKKKRRMPLIPFTRSWRQHRKARKESPEIMAIRNTEAAKEAEVSTPQTVPIQLTTSNAVTKTQTATEPYSRKEKTEKNPSPIWPYPRREYVNGHRVLAQYGHHDNKWAVKHPVY</sequence>
<keyword evidence="3" id="KW-1185">Reference proteome</keyword>
<evidence type="ECO:0000256" key="1">
    <source>
        <dbReference type="SAM" id="MobiDB-lite"/>
    </source>
</evidence>
<dbReference type="EMBL" id="JAFEKC020000008">
    <property type="protein sequence ID" value="KAK0513423.1"/>
    <property type="molecule type" value="Genomic_DNA"/>
</dbReference>
<feature type="compositionally biased region" description="Polar residues" evidence="1">
    <location>
        <begin position="52"/>
        <end position="75"/>
    </location>
</feature>
<evidence type="ECO:0000313" key="3">
    <source>
        <dbReference type="Proteomes" id="UP001166286"/>
    </source>
</evidence>
<protein>
    <submittedName>
        <fullName evidence="2">Uncharacterized protein</fullName>
    </submittedName>
</protein>
<evidence type="ECO:0000313" key="2">
    <source>
        <dbReference type="EMBL" id="KAK0513423.1"/>
    </source>
</evidence>
<reference evidence="2" key="1">
    <citation type="submission" date="2023-03" db="EMBL/GenBank/DDBJ databases">
        <title>Complete genome of Cladonia borealis.</title>
        <authorList>
            <person name="Park H."/>
        </authorList>
    </citation>
    <scope>NUCLEOTIDE SEQUENCE</scope>
    <source>
        <strain evidence="2">ANT050790</strain>
    </source>
</reference>
<gene>
    <name evidence="2" type="ORF">JMJ35_004409</name>
</gene>
<name>A0AA39R213_9LECA</name>
<dbReference type="AlphaFoldDB" id="A0AA39R213"/>
<accession>A0AA39R213</accession>